<accession>A0A4R7S143</accession>
<evidence type="ECO:0000313" key="2">
    <source>
        <dbReference type="Proteomes" id="UP000295662"/>
    </source>
</evidence>
<dbReference type="EMBL" id="SOCA01000003">
    <property type="protein sequence ID" value="TDU71186.1"/>
    <property type="molecule type" value="Genomic_DNA"/>
</dbReference>
<dbReference type="Proteomes" id="UP000295662">
    <property type="component" value="Unassembled WGS sequence"/>
</dbReference>
<dbReference type="AlphaFoldDB" id="A0A4R7S143"/>
<gene>
    <name evidence="1" type="ORF">EI77_02308</name>
</gene>
<evidence type="ECO:0000313" key="1">
    <source>
        <dbReference type="EMBL" id="TDU71186.1"/>
    </source>
</evidence>
<keyword evidence="2" id="KW-1185">Reference proteome</keyword>
<reference evidence="1 2" key="1">
    <citation type="submission" date="2019-03" db="EMBL/GenBank/DDBJ databases">
        <title>Genomic Encyclopedia of Archaeal and Bacterial Type Strains, Phase II (KMG-II): from individual species to whole genera.</title>
        <authorList>
            <person name="Goeker M."/>
        </authorList>
    </citation>
    <scope>NUCLEOTIDE SEQUENCE [LARGE SCALE GENOMIC DNA]</scope>
    <source>
        <strain evidence="1 2">ATCC 25309</strain>
    </source>
</reference>
<name>A0A4R7S143_9BACT</name>
<proteinExistence type="predicted"/>
<protein>
    <submittedName>
        <fullName evidence="1">Uncharacterized protein</fullName>
    </submittedName>
</protein>
<comment type="caution">
    <text evidence="1">The sequence shown here is derived from an EMBL/GenBank/DDBJ whole genome shotgun (WGS) entry which is preliminary data.</text>
</comment>
<sequence length="163" mass="18136">MRDIPALDENAPIPSFQLLDPSKRGDGFFSVSNQVLLFDKAIYLSDLGVPLGLSGNVHPTILNDTKEEIFFLNVTATYNCLNLAETVFKSPNGEEKGVDHGMGIKKLIFFPKLIGDSYIFRIPQRKSAIFIATDESGTQEDFYTLYKVSGMRGLSFAEVWSSE</sequence>
<organism evidence="1 2">
    <name type="scientific">Prosthecobacter fusiformis</name>
    <dbReference type="NCBI Taxonomy" id="48464"/>
    <lineage>
        <taxon>Bacteria</taxon>
        <taxon>Pseudomonadati</taxon>
        <taxon>Verrucomicrobiota</taxon>
        <taxon>Verrucomicrobiia</taxon>
        <taxon>Verrucomicrobiales</taxon>
        <taxon>Verrucomicrobiaceae</taxon>
        <taxon>Prosthecobacter</taxon>
    </lineage>
</organism>